<reference evidence="1" key="2">
    <citation type="submission" date="2020-09" db="EMBL/GenBank/DDBJ databases">
        <authorList>
            <person name="Sun Q."/>
            <person name="Zhou Y."/>
        </authorList>
    </citation>
    <scope>NUCLEOTIDE SEQUENCE</scope>
    <source>
        <strain evidence="1">CGMCC 4.7368</strain>
    </source>
</reference>
<gene>
    <name evidence="1" type="ORF">GCM10012289_49990</name>
</gene>
<keyword evidence="2" id="KW-1185">Reference proteome</keyword>
<accession>A0A917Z7K6</accession>
<evidence type="ECO:0000313" key="2">
    <source>
        <dbReference type="Proteomes" id="UP000646523"/>
    </source>
</evidence>
<dbReference type="RefSeq" id="WP_189126593.1">
    <property type="nucleotide sequence ID" value="NZ_BMNH01000017.1"/>
</dbReference>
<organism evidence="1 2">
    <name type="scientific">Nonomuraea cavernae</name>
    <dbReference type="NCBI Taxonomy" id="2045107"/>
    <lineage>
        <taxon>Bacteria</taxon>
        <taxon>Bacillati</taxon>
        <taxon>Actinomycetota</taxon>
        <taxon>Actinomycetes</taxon>
        <taxon>Streptosporangiales</taxon>
        <taxon>Streptosporangiaceae</taxon>
        <taxon>Nonomuraea</taxon>
    </lineage>
</organism>
<name>A0A917Z7K6_9ACTN</name>
<sequence>MTRRRLVIPLAATTVLAVLAAGAWLLLGRDRPRPAVFRAEPTSALYAVIDSRQADTRPLTLDEVFTPANRTLGPLSRVSAEEFDDCGELLWGADAAGCTQALRATYTGPSGAGQFVIFNLPDGRSADALVAGLAKDGFVQQAVSFDPRHSRAAVRALGHYVTVSWAGAAGPRAATELVANLIALDRLGHVVQSRVLAAG</sequence>
<dbReference type="Proteomes" id="UP000646523">
    <property type="component" value="Unassembled WGS sequence"/>
</dbReference>
<dbReference type="EMBL" id="BMNH01000017">
    <property type="protein sequence ID" value="GGO75300.1"/>
    <property type="molecule type" value="Genomic_DNA"/>
</dbReference>
<proteinExistence type="predicted"/>
<protein>
    <submittedName>
        <fullName evidence="1">Uncharacterized protein</fullName>
    </submittedName>
</protein>
<evidence type="ECO:0000313" key="1">
    <source>
        <dbReference type="EMBL" id="GGO75300.1"/>
    </source>
</evidence>
<comment type="caution">
    <text evidence="1">The sequence shown here is derived from an EMBL/GenBank/DDBJ whole genome shotgun (WGS) entry which is preliminary data.</text>
</comment>
<reference evidence="1" key="1">
    <citation type="journal article" date="2014" name="Int. J. Syst. Evol. Microbiol.">
        <title>Complete genome sequence of Corynebacterium casei LMG S-19264T (=DSM 44701T), isolated from a smear-ripened cheese.</title>
        <authorList>
            <consortium name="US DOE Joint Genome Institute (JGI-PGF)"/>
            <person name="Walter F."/>
            <person name="Albersmeier A."/>
            <person name="Kalinowski J."/>
            <person name="Ruckert C."/>
        </authorList>
    </citation>
    <scope>NUCLEOTIDE SEQUENCE</scope>
    <source>
        <strain evidence="1">CGMCC 4.7368</strain>
    </source>
</reference>
<dbReference type="AlphaFoldDB" id="A0A917Z7K6"/>